<organism evidence="2 3">
    <name type="scientific">Kitasatospora atroaurantiaca</name>
    <dbReference type="NCBI Taxonomy" id="285545"/>
    <lineage>
        <taxon>Bacteria</taxon>
        <taxon>Bacillati</taxon>
        <taxon>Actinomycetota</taxon>
        <taxon>Actinomycetes</taxon>
        <taxon>Kitasatosporales</taxon>
        <taxon>Streptomycetaceae</taxon>
        <taxon>Kitasatospora</taxon>
    </lineage>
</organism>
<comment type="caution">
    <text evidence="2">The sequence shown here is derived from an EMBL/GenBank/DDBJ whole genome shotgun (WGS) entry which is preliminary data.</text>
</comment>
<proteinExistence type="predicted"/>
<sequence>MDGLIFGVCSLATAIGAAICFRYAYRLRDQPTYRVARWSRALAVVVCFIGSLTAVPVVADVFNRATGVGNGAKLVAHLCAVLFCACLQIMIVDWMYEKPYVSSGVWARVVLVASVVTALTFQFRTANDPGLPFTTDSAHNLPIVAYLLTYLGFLAIAGLEISVLSAGMAVHSWRDRQMAAVGLTLVALGGASCVAYSISKGGYLIAVQVSHPWALGTEQAVSSPLAGVGVLFVVIGLCVTIAGSRRAVVRR</sequence>
<dbReference type="EMBL" id="VIVR01000001">
    <property type="protein sequence ID" value="TWE17010.1"/>
    <property type="molecule type" value="Genomic_DNA"/>
</dbReference>
<keyword evidence="3" id="KW-1185">Reference proteome</keyword>
<reference evidence="2 3" key="1">
    <citation type="submission" date="2019-06" db="EMBL/GenBank/DDBJ databases">
        <title>Sequencing the genomes of 1000 actinobacteria strains.</title>
        <authorList>
            <person name="Klenk H.-P."/>
        </authorList>
    </citation>
    <scope>NUCLEOTIDE SEQUENCE [LARGE SCALE GENOMIC DNA]</scope>
    <source>
        <strain evidence="2 3">DSM 41649</strain>
    </source>
</reference>
<dbReference type="AlphaFoldDB" id="A0A561EN28"/>
<name>A0A561EN28_9ACTN</name>
<feature type="transmembrane region" description="Helical" evidence="1">
    <location>
        <begin position="74"/>
        <end position="96"/>
    </location>
</feature>
<dbReference type="OrthoDB" id="4091717at2"/>
<keyword evidence="1" id="KW-0812">Transmembrane</keyword>
<evidence type="ECO:0000313" key="2">
    <source>
        <dbReference type="EMBL" id="TWE17010.1"/>
    </source>
</evidence>
<feature type="transmembrane region" description="Helical" evidence="1">
    <location>
        <begin position="219"/>
        <end position="242"/>
    </location>
</feature>
<accession>A0A561EN28</accession>
<dbReference type="Proteomes" id="UP000318416">
    <property type="component" value="Unassembled WGS sequence"/>
</dbReference>
<protein>
    <submittedName>
        <fullName evidence="2">Uncharacterized protein</fullName>
    </submittedName>
</protein>
<feature type="transmembrane region" description="Helical" evidence="1">
    <location>
        <begin position="41"/>
        <end position="62"/>
    </location>
</feature>
<evidence type="ECO:0000256" key="1">
    <source>
        <dbReference type="SAM" id="Phobius"/>
    </source>
</evidence>
<gene>
    <name evidence="2" type="ORF">FB465_2007</name>
</gene>
<evidence type="ECO:0000313" key="3">
    <source>
        <dbReference type="Proteomes" id="UP000318416"/>
    </source>
</evidence>
<dbReference type="RefSeq" id="WP_145789517.1">
    <property type="nucleotide sequence ID" value="NZ_BAAABR010000054.1"/>
</dbReference>
<keyword evidence="1" id="KW-1133">Transmembrane helix</keyword>
<feature type="transmembrane region" description="Helical" evidence="1">
    <location>
        <begin position="143"/>
        <end position="166"/>
    </location>
</feature>
<feature type="transmembrane region" description="Helical" evidence="1">
    <location>
        <begin position="6"/>
        <end position="25"/>
    </location>
</feature>
<feature type="transmembrane region" description="Helical" evidence="1">
    <location>
        <begin position="178"/>
        <end position="199"/>
    </location>
</feature>
<feature type="transmembrane region" description="Helical" evidence="1">
    <location>
        <begin position="105"/>
        <end position="123"/>
    </location>
</feature>
<keyword evidence="1" id="KW-0472">Membrane</keyword>